<dbReference type="EMBL" id="VSSQ01005701">
    <property type="protein sequence ID" value="MPM30117.1"/>
    <property type="molecule type" value="Genomic_DNA"/>
</dbReference>
<name>A0A644YPB4_9ZZZZ</name>
<protein>
    <recommendedName>
        <fullName evidence="2">TonB-dependent receptor SusC</fullName>
    </recommendedName>
</protein>
<evidence type="ECO:0008006" key="2">
    <source>
        <dbReference type="Google" id="ProtNLM"/>
    </source>
</evidence>
<comment type="caution">
    <text evidence="1">The sequence shown here is derived from an EMBL/GenBank/DDBJ whole genome shotgun (WGS) entry which is preliminary data.</text>
</comment>
<proteinExistence type="predicted"/>
<organism evidence="1">
    <name type="scientific">bioreactor metagenome</name>
    <dbReference type="NCBI Taxonomy" id="1076179"/>
    <lineage>
        <taxon>unclassified sequences</taxon>
        <taxon>metagenomes</taxon>
        <taxon>ecological metagenomes</taxon>
    </lineage>
</organism>
<dbReference type="AlphaFoldDB" id="A0A644YPB4"/>
<dbReference type="SUPFAM" id="SSF56935">
    <property type="entry name" value="Porins"/>
    <property type="match status" value="1"/>
</dbReference>
<accession>A0A644YPB4</accession>
<sequence>MRTGFYNNWDDVFASVPTETNDLQKLPGYYNLLDFNADGVISSTGDYVPYGYSDVPQNVCNFTLGFDYKRFSVMAQLYGVSNVSRSVPLSNFMIQTDVVFKHVIDYWSKDNQDATSFLPRWRTQGQNIGDYFLYDASYLRLKTVELSYTFDQNHTWLQKVGLSALRVFVNGNNLFFWSNLPDDRESNSSGGSGSNGTYPTVKRINFGIDMTF</sequence>
<reference evidence="1" key="1">
    <citation type="submission" date="2019-08" db="EMBL/GenBank/DDBJ databases">
        <authorList>
            <person name="Kucharzyk K."/>
            <person name="Murdoch R.W."/>
            <person name="Higgins S."/>
            <person name="Loffler F."/>
        </authorList>
    </citation>
    <scope>NUCLEOTIDE SEQUENCE</scope>
</reference>
<gene>
    <name evidence="1" type="ORF">SDC9_76660</name>
</gene>
<evidence type="ECO:0000313" key="1">
    <source>
        <dbReference type="EMBL" id="MPM30117.1"/>
    </source>
</evidence>